<proteinExistence type="predicted"/>
<dbReference type="Proteomes" id="UP000284842">
    <property type="component" value="Unassembled WGS sequence"/>
</dbReference>
<gene>
    <name evidence="1" type="ORF">CVT24_001126</name>
</gene>
<comment type="caution">
    <text evidence="1">The sequence shown here is derived from an EMBL/GenBank/DDBJ whole genome shotgun (WGS) entry which is preliminary data.</text>
</comment>
<dbReference type="AlphaFoldDB" id="A0A409YZ31"/>
<dbReference type="OrthoDB" id="10443184at2759"/>
<reference evidence="1 2" key="1">
    <citation type="journal article" date="2018" name="Evol. Lett.">
        <title>Horizontal gene cluster transfer increased hallucinogenic mushroom diversity.</title>
        <authorList>
            <person name="Reynolds H.T."/>
            <person name="Vijayakumar V."/>
            <person name="Gluck-Thaler E."/>
            <person name="Korotkin H.B."/>
            <person name="Matheny P.B."/>
            <person name="Slot J.C."/>
        </authorList>
    </citation>
    <scope>NUCLEOTIDE SEQUENCE [LARGE SCALE GENOMIC DNA]</scope>
    <source>
        <strain evidence="1 2">2629</strain>
    </source>
</reference>
<name>A0A409YZ31_9AGAR</name>
<dbReference type="EMBL" id="NHTK01000031">
    <property type="protein sequence ID" value="PPR08284.1"/>
    <property type="molecule type" value="Genomic_DNA"/>
</dbReference>
<protein>
    <submittedName>
        <fullName evidence="1">Uncharacterized protein</fullName>
    </submittedName>
</protein>
<organism evidence="1 2">
    <name type="scientific">Panaeolus cyanescens</name>
    <dbReference type="NCBI Taxonomy" id="181874"/>
    <lineage>
        <taxon>Eukaryota</taxon>
        <taxon>Fungi</taxon>
        <taxon>Dikarya</taxon>
        <taxon>Basidiomycota</taxon>
        <taxon>Agaricomycotina</taxon>
        <taxon>Agaricomycetes</taxon>
        <taxon>Agaricomycetidae</taxon>
        <taxon>Agaricales</taxon>
        <taxon>Agaricineae</taxon>
        <taxon>Galeropsidaceae</taxon>
        <taxon>Panaeolus</taxon>
    </lineage>
</organism>
<evidence type="ECO:0000313" key="2">
    <source>
        <dbReference type="Proteomes" id="UP000284842"/>
    </source>
</evidence>
<evidence type="ECO:0000313" key="1">
    <source>
        <dbReference type="EMBL" id="PPR08284.1"/>
    </source>
</evidence>
<sequence length="289" mass="33078">MDSMAVSHQPLAVELVILIINECRGDTNTLCSLALVSRLFHAEALPLLYEQITSARPQTHVAFIHNITTQNTHLIKRITKYDSSNIENMDQDLWTSMMDLVAQMDNLKELGLRISDHDYHRLKSPFRPVTTGWNPLKLIPETPRFKLHTIRLRRKAVFRCHSGWWAALIRSQSETLEHLDLRGIRGVVPDSDIDSVLQYPRLDVVRGESDVFARLLPGKRLRIVEITQRIWRIHGPSVSQELAALEGFSCMYLGSRTLKASGLFDILSWLPNVKYLGILYEPHRVGHSC</sequence>
<dbReference type="InParanoid" id="A0A409YZ31"/>
<keyword evidence="2" id="KW-1185">Reference proteome</keyword>
<accession>A0A409YZ31</accession>